<comment type="similarity">
    <text evidence="1 4">Belongs to the bacterial flagellin family.</text>
</comment>
<dbReference type="SUPFAM" id="SSF64518">
    <property type="entry name" value="Phase 1 flagellin"/>
    <property type="match status" value="1"/>
</dbReference>
<evidence type="ECO:0000256" key="1">
    <source>
        <dbReference type="ARBA" id="ARBA00005709"/>
    </source>
</evidence>
<dbReference type="GO" id="GO:0009288">
    <property type="term" value="C:bacterial-type flagellum"/>
    <property type="evidence" value="ECO:0007669"/>
    <property type="project" value="UniProtKB-SubCell"/>
</dbReference>
<dbReference type="PANTHER" id="PTHR42792">
    <property type="entry name" value="FLAGELLIN"/>
    <property type="match status" value="1"/>
</dbReference>
<proteinExistence type="inferred from homology"/>
<evidence type="ECO:0000256" key="3">
    <source>
        <dbReference type="ARBA" id="ARBA00023143"/>
    </source>
</evidence>
<dbReference type="Proteomes" id="UP000238949">
    <property type="component" value="Unassembled WGS sequence"/>
</dbReference>
<feature type="domain" description="Flagellin N-terminal" evidence="5">
    <location>
        <begin position="11"/>
        <end position="135"/>
    </location>
</feature>
<dbReference type="Pfam" id="PF00700">
    <property type="entry name" value="Flagellin_C"/>
    <property type="match status" value="1"/>
</dbReference>
<evidence type="ECO:0000256" key="4">
    <source>
        <dbReference type="RuleBase" id="RU362073"/>
    </source>
</evidence>
<name>A0A2S9VET1_9ALTE</name>
<comment type="function">
    <text evidence="4">Flagellin is the subunit protein which polymerizes to form the filaments of bacterial flagella.</text>
</comment>
<dbReference type="Gene3D" id="1.20.1330.10">
    <property type="entry name" value="f41 fragment of flagellin, N-terminal domain"/>
    <property type="match status" value="2"/>
</dbReference>
<dbReference type="GO" id="GO:0005198">
    <property type="term" value="F:structural molecule activity"/>
    <property type="evidence" value="ECO:0007669"/>
    <property type="project" value="UniProtKB-UniRule"/>
</dbReference>
<dbReference type="RefSeq" id="WP_105933513.1">
    <property type="nucleotide sequence ID" value="NZ_PVNP01000033.1"/>
</dbReference>
<gene>
    <name evidence="7" type="ORF">C6Y40_04325</name>
</gene>
<dbReference type="PANTHER" id="PTHR42792:SF2">
    <property type="entry name" value="FLAGELLIN"/>
    <property type="match status" value="1"/>
</dbReference>
<keyword evidence="2 4" id="KW-0964">Secreted</keyword>
<dbReference type="PRINTS" id="PR00207">
    <property type="entry name" value="FLAGELLIN"/>
</dbReference>
<keyword evidence="3 4" id="KW-0975">Bacterial flagellum</keyword>
<reference evidence="8" key="1">
    <citation type="journal article" date="2020" name="Int. J. Syst. Evol. Microbiol.">
        <title>Alteromonas alba sp. nov., a marine bacterium isolated from the seawater of the West Pacific Ocean.</title>
        <authorList>
            <person name="Sun C."/>
            <person name="Wu Y.-H."/>
            <person name="Xamxidin M."/>
            <person name="Cheng H."/>
            <person name="Xu X.-W."/>
        </authorList>
    </citation>
    <scope>NUCLEOTIDE SEQUENCE [LARGE SCALE GENOMIC DNA]</scope>
    <source>
        <strain evidence="8">190</strain>
    </source>
</reference>
<evidence type="ECO:0000256" key="2">
    <source>
        <dbReference type="ARBA" id="ARBA00022525"/>
    </source>
</evidence>
<keyword evidence="7" id="KW-0282">Flagellum</keyword>
<comment type="subcellular location">
    <subcellularLocation>
        <location evidence="4">Secreted</location>
    </subcellularLocation>
    <subcellularLocation>
        <location evidence="4">Bacterial flagellum</location>
    </subcellularLocation>
</comment>
<dbReference type="InterPro" id="IPR001492">
    <property type="entry name" value="Flagellin"/>
</dbReference>
<evidence type="ECO:0000313" key="7">
    <source>
        <dbReference type="EMBL" id="PRO74805.1"/>
    </source>
</evidence>
<dbReference type="EMBL" id="PVNP01000033">
    <property type="protein sequence ID" value="PRO74805.1"/>
    <property type="molecule type" value="Genomic_DNA"/>
</dbReference>
<dbReference type="OrthoDB" id="9796789at2"/>
<dbReference type="Gene3D" id="6.10.10.10">
    <property type="entry name" value="Flagellar export chaperone, C-terminal domain"/>
    <property type="match status" value="1"/>
</dbReference>
<accession>A0A2S9VET1</accession>
<evidence type="ECO:0000313" key="8">
    <source>
        <dbReference type="Proteomes" id="UP000238949"/>
    </source>
</evidence>
<keyword evidence="8" id="KW-1185">Reference proteome</keyword>
<dbReference type="Pfam" id="PF00669">
    <property type="entry name" value="Flagellin_N"/>
    <property type="match status" value="1"/>
</dbReference>
<dbReference type="GO" id="GO:0005576">
    <property type="term" value="C:extracellular region"/>
    <property type="evidence" value="ECO:0007669"/>
    <property type="project" value="UniProtKB-SubCell"/>
</dbReference>
<dbReference type="InterPro" id="IPR001029">
    <property type="entry name" value="Flagellin_N"/>
</dbReference>
<protein>
    <recommendedName>
        <fullName evidence="4">Flagellin</fullName>
    </recommendedName>
</protein>
<feature type="domain" description="Flagellin C-terminal" evidence="6">
    <location>
        <begin position="180"/>
        <end position="264"/>
    </location>
</feature>
<comment type="caution">
    <text evidence="7">The sequence shown here is derived from an EMBL/GenBank/DDBJ whole genome shotgun (WGS) entry which is preliminary data.</text>
</comment>
<sequence>MINFNADKPVTLLDQVQQRQEKLSEQLASGKQVNSAADGAAAQQIIDRLTSEVEGNRQAVSNAYDGLALAQVAEGGLDGINNDVNRIRELTIQSGNGILNDADRDAIQAEITQLQDNIAQTVEQTTFAGKSLLSDEGSLDFQVGSQAGQQISVDTQDIGGQLSDVLSVDITSQPLEQALAAADSAIETVDGVRGDLAAVQSQFESAARNLTQTNVNQAAARSRIQDTDYAQAVSQQASNDVLGQASIAVQTQANQRQGQVLSLLNS</sequence>
<keyword evidence="7" id="KW-0966">Cell projection</keyword>
<keyword evidence="7" id="KW-0969">Cilium</keyword>
<dbReference type="InterPro" id="IPR046358">
    <property type="entry name" value="Flagellin_C"/>
</dbReference>
<dbReference type="InterPro" id="IPR042187">
    <property type="entry name" value="Flagellin_C_sub2"/>
</dbReference>
<dbReference type="AlphaFoldDB" id="A0A2S9VET1"/>
<evidence type="ECO:0000259" key="6">
    <source>
        <dbReference type="Pfam" id="PF00700"/>
    </source>
</evidence>
<organism evidence="7 8">
    <name type="scientific">Alteromonas alba</name>
    <dbReference type="NCBI Taxonomy" id="2079529"/>
    <lineage>
        <taxon>Bacteria</taxon>
        <taxon>Pseudomonadati</taxon>
        <taxon>Pseudomonadota</taxon>
        <taxon>Gammaproteobacteria</taxon>
        <taxon>Alteromonadales</taxon>
        <taxon>Alteromonadaceae</taxon>
        <taxon>Alteromonas/Salinimonas group</taxon>
        <taxon>Alteromonas</taxon>
    </lineage>
</organism>
<evidence type="ECO:0000259" key="5">
    <source>
        <dbReference type="Pfam" id="PF00669"/>
    </source>
</evidence>